<feature type="domain" description="Peptidase S54 rhomboid" evidence="8">
    <location>
        <begin position="58"/>
        <end position="198"/>
    </location>
</feature>
<evidence type="ECO:0000259" key="9">
    <source>
        <dbReference type="Pfam" id="PF20216"/>
    </source>
</evidence>
<dbReference type="PANTHER" id="PTHR43731:SF14">
    <property type="entry name" value="PRESENILIN-ASSOCIATED RHOMBOID-LIKE PROTEIN, MITOCHONDRIAL"/>
    <property type="match status" value="1"/>
</dbReference>
<dbReference type="GO" id="GO:0016020">
    <property type="term" value="C:membrane"/>
    <property type="evidence" value="ECO:0007669"/>
    <property type="project" value="UniProtKB-SubCell"/>
</dbReference>
<evidence type="ECO:0000313" key="11">
    <source>
        <dbReference type="Proteomes" id="UP000238430"/>
    </source>
</evidence>
<comment type="similarity">
    <text evidence="2">Belongs to the peptidase S54 family.</text>
</comment>
<dbReference type="InterPro" id="IPR035952">
    <property type="entry name" value="Rhomboid-like_sf"/>
</dbReference>
<keyword evidence="10" id="KW-0645">Protease</keyword>
<keyword evidence="11" id="KW-1185">Reference proteome</keyword>
<evidence type="ECO:0000256" key="5">
    <source>
        <dbReference type="ARBA" id="ARBA00022989"/>
    </source>
</evidence>
<evidence type="ECO:0000256" key="6">
    <source>
        <dbReference type="ARBA" id="ARBA00023136"/>
    </source>
</evidence>
<dbReference type="InterPro" id="IPR050925">
    <property type="entry name" value="Rhomboid_protease_S54"/>
</dbReference>
<gene>
    <name evidence="10" type="ORF">C7H61_00240</name>
</gene>
<dbReference type="EMBL" id="PXOT01000009">
    <property type="protein sequence ID" value="PSG94833.1"/>
    <property type="molecule type" value="Genomic_DNA"/>
</dbReference>
<feature type="transmembrane region" description="Helical" evidence="7">
    <location>
        <begin position="62"/>
        <end position="84"/>
    </location>
</feature>
<evidence type="ECO:0000259" key="8">
    <source>
        <dbReference type="Pfam" id="PF01694"/>
    </source>
</evidence>
<feature type="transmembrane region" description="Helical" evidence="7">
    <location>
        <begin position="21"/>
        <end position="42"/>
    </location>
</feature>
<feature type="transmembrane region" description="Helical" evidence="7">
    <location>
        <begin position="125"/>
        <end position="147"/>
    </location>
</feature>
<dbReference type="GO" id="GO:0006508">
    <property type="term" value="P:proteolysis"/>
    <property type="evidence" value="ECO:0007669"/>
    <property type="project" value="UniProtKB-KW"/>
</dbReference>
<reference evidence="10 11" key="1">
    <citation type="submission" date="2018-03" db="EMBL/GenBank/DDBJ databases">
        <title>Mesoflavibacter sp. HG37 and Mesoflavibacter sp. HG96 sp.nov., two marine bacteria isolated from seawater of Western Pacific Ocean.</title>
        <authorList>
            <person name="Cheng H."/>
            <person name="Wu Y.-H."/>
            <person name="Guo L.-L."/>
            <person name="Xu X.-W."/>
        </authorList>
    </citation>
    <scope>NUCLEOTIDE SEQUENCE [LARGE SCALE GENOMIC DNA]</scope>
    <source>
        <strain evidence="10 11">KCTC 42117</strain>
    </source>
</reference>
<dbReference type="AlphaFoldDB" id="A0A2T1NPM0"/>
<dbReference type="PANTHER" id="PTHR43731">
    <property type="entry name" value="RHOMBOID PROTEASE"/>
    <property type="match status" value="1"/>
</dbReference>
<dbReference type="Pfam" id="PF20216">
    <property type="entry name" value="DUF6576"/>
    <property type="match status" value="1"/>
</dbReference>
<keyword evidence="4" id="KW-0378">Hydrolase</keyword>
<dbReference type="InterPro" id="IPR046483">
    <property type="entry name" value="DUF6576"/>
</dbReference>
<evidence type="ECO:0000256" key="4">
    <source>
        <dbReference type="ARBA" id="ARBA00022801"/>
    </source>
</evidence>
<dbReference type="GO" id="GO:0004252">
    <property type="term" value="F:serine-type endopeptidase activity"/>
    <property type="evidence" value="ECO:0007669"/>
    <property type="project" value="InterPro"/>
</dbReference>
<dbReference type="Proteomes" id="UP000238430">
    <property type="component" value="Unassembled WGS sequence"/>
</dbReference>
<evidence type="ECO:0000256" key="2">
    <source>
        <dbReference type="ARBA" id="ARBA00009045"/>
    </source>
</evidence>
<dbReference type="SUPFAM" id="SSF144091">
    <property type="entry name" value="Rhomboid-like"/>
    <property type="match status" value="1"/>
</dbReference>
<proteinExistence type="inferred from homology"/>
<evidence type="ECO:0000313" key="10">
    <source>
        <dbReference type="EMBL" id="PSG94833.1"/>
    </source>
</evidence>
<keyword evidence="5 7" id="KW-1133">Transmembrane helix</keyword>
<dbReference type="InterPro" id="IPR022764">
    <property type="entry name" value="Peptidase_S54_rhomboid_dom"/>
</dbReference>
<keyword evidence="3 7" id="KW-0812">Transmembrane</keyword>
<feature type="transmembrane region" description="Helical" evidence="7">
    <location>
        <begin position="96"/>
        <end position="119"/>
    </location>
</feature>
<feature type="transmembrane region" description="Helical" evidence="7">
    <location>
        <begin position="159"/>
        <end position="178"/>
    </location>
</feature>
<evidence type="ECO:0000256" key="3">
    <source>
        <dbReference type="ARBA" id="ARBA00022692"/>
    </source>
</evidence>
<evidence type="ECO:0000256" key="1">
    <source>
        <dbReference type="ARBA" id="ARBA00004141"/>
    </source>
</evidence>
<accession>A0A2T1NPM0</accession>
<dbReference type="RefSeq" id="WP_106676064.1">
    <property type="nucleotide sequence ID" value="NZ_JACHWV010000009.1"/>
</dbReference>
<organism evidence="10 11">
    <name type="scientific">Mesoflavibacter zeaxanthinifaciens subsp. sabulilitoris</name>
    <dbReference type="NCBI Taxonomy" id="1520893"/>
    <lineage>
        <taxon>Bacteria</taxon>
        <taxon>Pseudomonadati</taxon>
        <taxon>Bacteroidota</taxon>
        <taxon>Flavobacteriia</taxon>
        <taxon>Flavobacteriales</taxon>
        <taxon>Flavobacteriaceae</taxon>
        <taxon>Mesoflavibacter</taxon>
    </lineage>
</organism>
<protein>
    <submittedName>
        <fullName evidence="10">Rhomboid family intramembrane serine protease</fullName>
    </submittedName>
</protein>
<dbReference type="OrthoDB" id="680602at2"/>
<comment type="subcellular location">
    <subcellularLocation>
        <location evidence="1">Membrane</location>
        <topology evidence="1">Multi-pass membrane protein</topology>
    </subcellularLocation>
</comment>
<dbReference type="Pfam" id="PF01694">
    <property type="entry name" value="Rhomboid"/>
    <property type="match status" value="1"/>
</dbReference>
<evidence type="ECO:0000256" key="7">
    <source>
        <dbReference type="SAM" id="Phobius"/>
    </source>
</evidence>
<name>A0A2T1NPM0_9FLAO</name>
<comment type="caution">
    <text evidence="10">The sequence shown here is derived from an EMBL/GenBank/DDBJ whole genome shotgun (WGS) entry which is preliminary data.</text>
</comment>
<dbReference type="Gene3D" id="1.20.1540.10">
    <property type="entry name" value="Rhomboid-like"/>
    <property type="match status" value="1"/>
</dbReference>
<keyword evidence="6 7" id="KW-0472">Membrane</keyword>
<sequence>MSQIDQLKYKYARLNVLEKVIVINVIIFLLALILNPIVPSVFKWLRLQSDFYDVLYKPWTIFTYGFVHFGLFHMIFNMLWLYLLGRIFMNLFNPKMALNIYFLGIIVGGLAFLFGYNVFSSFFSANAYLIGASGGVSALLIFISAYLPDKNIRFFTFNLKLWWIAVAFVAFDIIGLFGSNAGGSLAHLGGALLGFVYAKQLEKGNDIGAGFGRFMDNIASWFKPNNKSNLKTVHKRKSKVAGYDKKEFNELNTQKKIDTILDKISKSGYDSLTKEEKDFLFRAGK</sequence>
<feature type="domain" description="DUF6576" evidence="9">
    <location>
        <begin position="251"/>
        <end position="280"/>
    </location>
</feature>